<dbReference type="PANTHER" id="PTHR24148:SF73">
    <property type="entry name" value="HET DOMAIN PROTEIN (AFU_ORTHOLOGUE AFUA_8G01020)"/>
    <property type="match status" value="1"/>
</dbReference>
<accession>A0A1V8SW48</accession>
<dbReference type="InterPro" id="IPR052895">
    <property type="entry name" value="HetReg/Transcr_Mod"/>
</dbReference>
<proteinExistence type="predicted"/>
<comment type="caution">
    <text evidence="2">The sequence shown here is derived from an EMBL/GenBank/DDBJ whole genome shotgun (WGS) entry which is preliminary data.</text>
</comment>
<evidence type="ECO:0000313" key="3">
    <source>
        <dbReference type="Proteomes" id="UP000192596"/>
    </source>
</evidence>
<sequence length="197" mass="21299">MPGASYWGLGNVFALAKKRTRGDRDATSHAAPYVYDPLPSRHIRLVKYTATKPKAPLALSLSIVTHAINDSCPPYIALSYTWDAPVAGDEDGDGSVTDAKYVLIDGTTSVPSMITIRQNLYDALQALGPAMLRMSRKEGVSHVWIDAICINQADATERLLQVGSMDKIYSSAASVWAWLGAADDTTSSVAWLHTKMA</sequence>
<gene>
    <name evidence="2" type="ORF">B0A48_11631</name>
</gene>
<dbReference type="EMBL" id="NAJO01000025">
    <property type="protein sequence ID" value="OQO03373.1"/>
    <property type="molecule type" value="Genomic_DNA"/>
</dbReference>
<reference evidence="3" key="1">
    <citation type="submission" date="2017-03" db="EMBL/GenBank/DDBJ databases">
        <title>Genomes of endolithic fungi from Antarctica.</title>
        <authorList>
            <person name="Coleine C."/>
            <person name="Masonjones S."/>
            <person name="Stajich J.E."/>
        </authorList>
    </citation>
    <scope>NUCLEOTIDE SEQUENCE [LARGE SCALE GENOMIC DNA]</scope>
    <source>
        <strain evidence="3">CCFEE 5527</strain>
    </source>
</reference>
<dbReference type="Proteomes" id="UP000192596">
    <property type="component" value="Unassembled WGS sequence"/>
</dbReference>
<dbReference type="Pfam" id="PF06985">
    <property type="entry name" value="HET"/>
    <property type="match status" value="1"/>
</dbReference>
<organism evidence="2 3">
    <name type="scientific">Cryoendolithus antarcticus</name>
    <dbReference type="NCBI Taxonomy" id="1507870"/>
    <lineage>
        <taxon>Eukaryota</taxon>
        <taxon>Fungi</taxon>
        <taxon>Dikarya</taxon>
        <taxon>Ascomycota</taxon>
        <taxon>Pezizomycotina</taxon>
        <taxon>Dothideomycetes</taxon>
        <taxon>Dothideomycetidae</taxon>
        <taxon>Cladosporiales</taxon>
        <taxon>Cladosporiaceae</taxon>
        <taxon>Cryoendolithus</taxon>
    </lineage>
</organism>
<evidence type="ECO:0000313" key="2">
    <source>
        <dbReference type="EMBL" id="OQO03373.1"/>
    </source>
</evidence>
<name>A0A1V8SW48_9PEZI</name>
<dbReference type="STRING" id="1507870.A0A1V8SW48"/>
<dbReference type="AlphaFoldDB" id="A0A1V8SW48"/>
<evidence type="ECO:0000259" key="1">
    <source>
        <dbReference type="Pfam" id="PF06985"/>
    </source>
</evidence>
<dbReference type="InParanoid" id="A0A1V8SW48"/>
<dbReference type="InterPro" id="IPR010730">
    <property type="entry name" value="HET"/>
</dbReference>
<feature type="domain" description="Heterokaryon incompatibility" evidence="1">
    <location>
        <begin position="75"/>
        <end position="186"/>
    </location>
</feature>
<dbReference type="PANTHER" id="PTHR24148">
    <property type="entry name" value="ANKYRIN REPEAT DOMAIN-CONTAINING PROTEIN 39 HOMOLOG-RELATED"/>
    <property type="match status" value="1"/>
</dbReference>
<keyword evidence="3" id="KW-1185">Reference proteome</keyword>
<dbReference type="OrthoDB" id="2157530at2759"/>
<protein>
    <recommendedName>
        <fullName evidence="1">Heterokaryon incompatibility domain-containing protein</fullName>
    </recommendedName>
</protein>